<reference evidence="10" key="2">
    <citation type="submission" date="2025-09" db="UniProtKB">
        <authorList>
            <consortium name="Ensembl"/>
        </authorList>
    </citation>
    <scope>IDENTIFICATION</scope>
</reference>
<dbReference type="GO" id="GO:0016020">
    <property type="term" value="C:membrane"/>
    <property type="evidence" value="ECO:0007669"/>
    <property type="project" value="InterPro"/>
</dbReference>
<feature type="disulfide bond" evidence="7">
    <location>
        <begin position="859"/>
        <end position="869"/>
    </location>
</feature>
<keyword evidence="2" id="KW-0964">Secreted</keyword>
<feature type="disulfide bond" evidence="7">
    <location>
        <begin position="246"/>
        <end position="310"/>
    </location>
</feature>
<feature type="disulfide bond" evidence="7">
    <location>
        <begin position="585"/>
        <end position="595"/>
    </location>
</feature>
<feature type="disulfide bond" evidence="7">
    <location>
        <begin position="290"/>
        <end position="300"/>
    </location>
</feature>
<feature type="disulfide bond" evidence="7">
    <location>
        <begin position="153"/>
        <end position="214"/>
    </location>
</feature>
<dbReference type="PANTHER" id="PTHR47653:SF1">
    <property type="entry name" value="DELETED IN MALIGNANT BRAIN TUMORS 1 PROTEIN"/>
    <property type="match status" value="1"/>
</dbReference>
<dbReference type="PROSITE" id="PS00420">
    <property type="entry name" value="SRCR_1"/>
    <property type="match status" value="3"/>
</dbReference>
<comment type="caution">
    <text evidence="7">Lacks conserved residue(s) required for the propagation of feature annotation.</text>
</comment>
<dbReference type="PANTHER" id="PTHR47653">
    <property type="entry name" value="PROTEIN BARK BEETLE"/>
    <property type="match status" value="1"/>
</dbReference>
<dbReference type="InterPro" id="IPR036772">
    <property type="entry name" value="SRCR-like_dom_sf"/>
</dbReference>
<evidence type="ECO:0000256" key="5">
    <source>
        <dbReference type="ARBA" id="ARBA00023157"/>
    </source>
</evidence>
<evidence type="ECO:0000256" key="1">
    <source>
        <dbReference type="ARBA" id="ARBA00004613"/>
    </source>
</evidence>
<evidence type="ECO:0000256" key="3">
    <source>
        <dbReference type="ARBA" id="ARBA00022729"/>
    </source>
</evidence>
<dbReference type="SUPFAM" id="SSF56487">
    <property type="entry name" value="SRCR-like"/>
    <property type="match status" value="7"/>
</dbReference>
<dbReference type="GO" id="GO:0045217">
    <property type="term" value="P:cell-cell junction maintenance"/>
    <property type="evidence" value="ECO:0007669"/>
    <property type="project" value="TreeGrafter"/>
</dbReference>
<dbReference type="Pfam" id="PF00530">
    <property type="entry name" value="SRCR"/>
    <property type="match status" value="7"/>
</dbReference>
<comment type="subcellular location">
    <subcellularLocation>
        <location evidence="1">Secreted</location>
    </subcellularLocation>
</comment>
<feature type="disulfide bond" evidence="7">
    <location>
        <begin position="815"/>
        <end position="879"/>
    </location>
</feature>
<evidence type="ECO:0000256" key="6">
    <source>
        <dbReference type="ARBA" id="ARBA00023180"/>
    </source>
</evidence>
<dbReference type="PRINTS" id="PR00258">
    <property type="entry name" value="SPERACTRCPTR"/>
</dbReference>
<feature type="disulfide bond" evidence="7">
    <location>
        <begin position="828"/>
        <end position="889"/>
    </location>
</feature>
<feature type="domain" description="SRCR" evidence="9">
    <location>
        <begin position="631"/>
        <end position="731"/>
    </location>
</feature>
<dbReference type="InterPro" id="IPR001190">
    <property type="entry name" value="SRCR"/>
</dbReference>
<dbReference type="SMART" id="SM00202">
    <property type="entry name" value="SR"/>
    <property type="match status" value="7"/>
</dbReference>
<dbReference type="Ensembl" id="ENSLLET00000040352.1">
    <property type="protein sequence ID" value="ENSLLEP00000038813.1"/>
    <property type="gene ID" value="ENSLLEG00000024213.1"/>
</dbReference>
<keyword evidence="3" id="KW-0732">Signal</keyword>
<dbReference type="FunFam" id="3.10.250.10:FF:000012">
    <property type="entry name" value="CD163 molecule like 1"/>
    <property type="match status" value="1"/>
</dbReference>
<dbReference type="Proteomes" id="UP000694569">
    <property type="component" value="Unplaced"/>
</dbReference>
<dbReference type="OrthoDB" id="536948at2759"/>
<feature type="disulfide bond" evidence="7">
    <location>
        <begin position="140"/>
        <end position="204"/>
    </location>
</feature>
<feature type="domain" description="SRCR" evidence="9">
    <location>
        <begin position="115"/>
        <end position="215"/>
    </location>
</feature>
<feature type="disulfide bond" evidence="7">
    <location>
        <begin position="554"/>
        <end position="615"/>
    </location>
</feature>
<dbReference type="GeneTree" id="ENSGT00940000157963"/>
<proteinExistence type="predicted"/>
<dbReference type="Gene3D" id="3.10.250.10">
    <property type="entry name" value="SRCR-like domain"/>
    <property type="match status" value="7"/>
</dbReference>
<evidence type="ECO:0000256" key="4">
    <source>
        <dbReference type="ARBA" id="ARBA00022737"/>
    </source>
</evidence>
<feature type="domain" description="SRCR" evidence="9">
    <location>
        <begin position="420"/>
        <end position="466"/>
    </location>
</feature>
<feature type="disulfide bond" evidence="7">
    <location>
        <begin position="656"/>
        <end position="720"/>
    </location>
</feature>
<sequence length="1001" mass="111884">FTELRLAGGRTACEGRVEVKHQGEWGTVCSFGWSKNNDPVVCRQMGCANSTEENPAVSINSFGLGSGRIWRSDVRCTGAESALWNCPHDSEFLRYCSHNYDIGVISTSDGHSQKMFLDDGPNPCSGNLKVKHVESWGSICELDEDLITANVICRELNCGAAVPPPRNIKYTERRDRLWDEDIVCAGNESIIFQCPRVPRYGRNCTNPYYPYVHCQGSFNDFRLVSDSDACSGRVELLYAGHWGTLCKSHWDLPAANVLCRQLHCGVAQSLPKGGQFGKGDGTVWKDKFHCSGTESHLSDCSSTALGYSACLESDTAGVVCTGKQLERKLQIFDQQWVDGEGGWHSRVQMQALWLGVLVYGRCVKEEIAELKRVGCVCQVFTTWQGSRQGVGRQHDKQGFNKAEQKVNKKTTSQNINPESLRLVDGGSHCAGKLEFLHTDTWSRVVDDQWDINKAHTVCAQLHCGDATDVFRDKTDVIVYLHIYVFGSWLMLLVRRMFLHKIYLDIFFCSPVESRRLRLAAGLGRCSGRVEVYHQGEWGTVCDDHWDQREAEVVCKQLGCGHAISATTMAHHGRGSGKIWLDDLKCAGNESVLWECNSTAWGQHNCGHKEDAGVICSGTEPDISKTSKFTDLRLAGGSHACEGRLEIYYNGTWGSVCGNRLVSDTVSVICSQLGCGSNGKAMGRFEYGPGIEPYWLDDIECRKGDQSLWQCPSYSWSQKSCMYTEIAQIKCKSNDIFSHEYINIEGSTTNQRKRANRARQEKGYNGNWTRQGTIQKAKGQPEVTLANKDRLRLIGGQNNCSGRVEIFYQGVWGTVCDDSWDMNDAEVVCRQLGCGSAQAAVGEAMFGYGKGPIWMDEVNCKGNEEALHDCSSLPWNTSDCRHKEDAGVSCKGKFYSWFLLNDRHSELILRFTLSVLPLRYCVPFGLSVWPNHLHLNCIHVTPLIQCMFHTHSIIPSRCIVDLSVLGMCISGFGISEFSRNFPIRAFGFGRFSENFKIRKRQI</sequence>
<evidence type="ECO:0000256" key="2">
    <source>
        <dbReference type="ARBA" id="ARBA00022525"/>
    </source>
</evidence>
<feature type="disulfide bond" evidence="7">
    <location>
        <begin position="541"/>
        <end position="605"/>
    </location>
</feature>
<name>A0A8C5QKE5_9ANUR</name>
<dbReference type="InterPro" id="IPR053243">
    <property type="entry name" value="SJ_maturation_regulator"/>
</dbReference>
<dbReference type="FunFam" id="3.10.250.10:FF:000004">
    <property type="entry name" value="Scavenger receptor cysteine-rich type 1 protein M130"/>
    <property type="match status" value="2"/>
</dbReference>
<keyword evidence="6" id="KW-0325">Glycoprotein</keyword>
<keyword evidence="11" id="KW-1185">Reference proteome</keyword>
<dbReference type="AlphaFoldDB" id="A0A8C5QKE5"/>
<accession>A0A8C5QKE5</accession>
<protein>
    <recommendedName>
        <fullName evidence="9">SRCR domain-containing protein</fullName>
    </recommendedName>
</protein>
<evidence type="ECO:0000259" key="9">
    <source>
        <dbReference type="PROSITE" id="PS50287"/>
    </source>
</evidence>
<evidence type="ECO:0000313" key="11">
    <source>
        <dbReference type="Proteomes" id="UP000694569"/>
    </source>
</evidence>
<dbReference type="GO" id="GO:0005576">
    <property type="term" value="C:extracellular region"/>
    <property type="evidence" value="ECO:0007669"/>
    <property type="project" value="UniProtKB-SubCell"/>
</dbReference>
<feature type="disulfide bond" evidence="7">
    <location>
        <begin position="259"/>
        <end position="320"/>
    </location>
</feature>
<feature type="compositionally biased region" description="Basic and acidic residues" evidence="8">
    <location>
        <begin position="392"/>
        <end position="406"/>
    </location>
</feature>
<feature type="region of interest" description="Disordered" evidence="8">
    <location>
        <begin position="389"/>
        <end position="412"/>
    </location>
</feature>
<keyword evidence="4" id="KW-0677">Repeat</keyword>
<feature type="disulfide bond" evidence="7">
    <location>
        <begin position="700"/>
        <end position="710"/>
    </location>
</feature>
<dbReference type="FunFam" id="3.10.250.10:FF:000010">
    <property type="entry name" value="T-cell differentiation antigen CD6"/>
    <property type="match status" value="1"/>
</dbReference>
<feature type="domain" description="SRCR" evidence="9">
    <location>
        <begin position="516"/>
        <end position="616"/>
    </location>
</feature>
<evidence type="ECO:0000256" key="7">
    <source>
        <dbReference type="PROSITE-ProRule" id="PRU00196"/>
    </source>
</evidence>
<evidence type="ECO:0000313" key="10">
    <source>
        <dbReference type="Ensembl" id="ENSLLEP00000038813.1"/>
    </source>
</evidence>
<feature type="disulfide bond" evidence="7">
    <location>
        <begin position="76"/>
        <end position="86"/>
    </location>
</feature>
<keyword evidence="5 7" id="KW-1015">Disulfide bond</keyword>
<reference evidence="10" key="1">
    <citation type="submission" date="2025-08" db="UniProtKB">
        <authorList>
            <consortium name="Ensembl"/>
        </authorList>
    </citation>
    <scope>IDENTIFICATION</scope>
</reference>
<feature type="disulfide bond" evidence="7">
    <location>
        <begin position="669"/>
        <end position="730"/>
    </location>
</feature>
<feature type="domain" description="SRCR" evidence="9">
    <location>
        <begin position="4"/>
        <end position="107"/>
    </location>
</feature>
<evidence type="ECO:0000256" key="8">
    <source>
        <dbReference type="SAM" id="MobiDB-lite"/>
    </source>
</evidence>
<organism evidence="10 11">
    <name type="scientific">Leptobrachium leishanense</name>
    <name type="common">Leishan spiny toad</name>
    <dbReference type="NCBI Taxonomy" id="445787"/>
    <lineage>
        <taxon>Eukaryota</taxon>
        <taxon>Metazoa</taxon>
        <taxon>Chordata</taxon>
        <taxon>Craniata</taxon>
        <taxon>Vertebrata</taxon>
        <taxon>Euteleostomi</taxon>
        <taxon>Amphibia</taxon>
        <taxon>Batrachia</taxon>
        <taxon>Anura</taxon>
        <taxon>Pelobatoidea</taxon>
        <taxon>Megophryidae</taxon>
        <taxon>Leptobrachium</taxon>
    </lineage>
</organism>
<feature type="domain" description="SRCR" evidence="9">
    <location>
        <begin position="221"/>
        <end position="321"/>
    </location>
</feature>
<feature type="disulfide bond" evidence="7">
    <location>
        <begin position="184"/>
        <end position="194"/>
    </location>
</feature>
<feature type="domain" description="SRCR" evidence="9">
    <location>
        <begin position="790"/>
        <end position="890"/>
    </location>
</feature>
<dbReference type="FunFam" id="3.10.250.10:FF:000006">
    <property type="entry name" value="neurotrypsin isoform X2"/>
    <property type="match status" value="2"/>
</dbReference>
<dbReference type="PROSITE" id="PS50287">
    <property type="entry name" value="SRCR_2"/>
    <property type="match status" value="7"/>
</dbReference>